<evidence type="ECO:0000256" key="1">
    <source>
        <dbReference type="SAM" id="MobiDB-lite"/>
    </source>
</evidence>
<name>A0A9K3DUT9_HELAN</name>
<reference evidence="2" key="2">
    <citation type="submission" date="2020-06" db="EMBL/GenBank/DDBJ databases">
        <title>Helianthus annuus Genome sequencing and assembly Release 2.</title>
        <authorList>
            <person name="Gouzy J."/>
            <person name="Langlade N."/>
            <person name="Munos S."/>
        </authorList>
    </citation>
    <scope>NUCLEOTIDE SEQUENCE</scope>
    <source>
        <tissue evidence="2">Leaves</tissue>
    </source>
</reference>
<proteinExistence type="predicted"/>
<sequence length="54" mass="6113">MMNVMNKKTAKALERPGLRARPQHMQRVANITRSWLTRRNNSAPTPIPVAISDS</sequence>
<protein>
    <submittedName>
        <fullName evidence="2">Uncharacterized protein</fullName>
    </submittedName>
</protein>
<accession>A0A9K3DUT9</accession>
<dbReference type="EMBL" id="MNCJ02000331">
    <property type="protein sequence ID" value="KAF5760688.1"/>
    <property type="molecule type" value="Genomic_DNA"/>
</dbReference>
<dbReference type="AlphaFoldDB" id="A0A9K3DUT9"/>
<feature type="region of interest" description="Disordered" evidence="1">
    <location>
        <begin position="1"/>
        <end position="21"/>
    </location>
</feature>
<keyword evidence="3" id="KW-1185">Reference proteome</keyword>
<comment type="caution">
    <text evidence="2">The sequence shown here is derived from an EMBL/GenBank/DDBJ whole genome shotgun (WGS) entry which is preliminary data.</text>
</comment>
<evidence type="ECO:0000313" key="2">
    <source>
        <dbReference type="EMBL" id="KAF5760688.1"/>
    </source>
</evidence>
<reference evidence="2" key="1">
    <citation type="journal article" date="2017" name="Nature">
        <title>The sunflower genome provides insights into oil metabolism, flowering and Asterid evolution.</title>
        <authorList>
            <person name="Badouin H."/>
            <person name="Gouzy J."/>
            <person name="Grassa C.J."/>
            <person name="Murat F."/>
            <person name="Staton S.E."/>
            <person name="Cottret L."/>
            <person name="Lelandais-Briere C."/>
            <person name="Owens G.L."/>
            <person name="Carrere S."/>
            <person name="Mayjonade B."/>
            <person name="Legrand L."/>
            <person name="Gill N."/>
            <person name="Kane N.C."/>
            <person name="Bowers J.E."/>
            <person name="Hubner S."/>
            <person name="Bellec A."/>
            <person name="Berard A."/>
            <person name="Berges H."/>
            <person name="Blanchet N."/>
            <person name="Boniface M.C."/>
            <person name="Brunel D."/>
            <person name="Catrice O."/>
            <person name="Chaidir N."/>
            <person name="Claudel C."/>
            <person name="Donnadieu C."/>
            <person name="Faraut T."/>
            <person name="Fievet G."/>
            <person name="Helmstetter N."/>
            <person name="King M."/>
            <person name="Knapp S.J."/>
            <person name="Lai Z."/>
            <person name="Le Paslier M.C."/>
            <person name="Lippi Y."/>
            <person name="Lorenzon L."/>
            <person name="Mandel J.R."/>
            <person name="Marage G."/>
            <person name="Marchand G."/>
            <person name="Marquand E."/>
            <person name="Bret-Mestries E."/>
            <person name="Morien E."/>
            <person name="Nambeesan S."/>
            <person name="Nguyen T."/>
            <person name="Pegot-Espagnet P."/>
            <person name="Pouilly N."/>
            <person name="Raftis F."/>
            <person name="Sallet E."/>
            <person name="Schiex T."/>
            <person name="Thomas J."/>
            <person name="Vandecasteele C."/>
            <person name="Vares D."/>
            <person name="Vear F."/>
            <person name="Vautrin S."/>
            <person name="Crespi M."/>
            <person name="Mangin B."/>
            <person name="Burke J.M."/>
            <person name="Salse J."/>
            <person name="Munos S."/>
            <person name="Vincourt P."/>
            <person name="Rieseberg L.H."/>
            <person name="Langlade N.B."/>
        </authorList>
    </citation>
    <scope>NUCLEOTIDE SEQUENCE</scope>
    <source>
        <tissue evidence="2">Leaves</tissue>
    </source>
</reference>
<gene>
    <name evidence="2" type="ORF">HanXRQr2_Chr16g0756351</name>
</gene>
<organism evidence="2 3">
    <name type="scientific">Helianthus annuus</name>
    <name type="common">Common sunflower</name>
    <dbReference type="NCBI Taxonomy" id="4232"/>
    <lineage>
        <taxon>Eukaryota</taxon>
        <taxon>Viridiplantae</taxon>
        <taxon>Streptophyta</taxon>
        <taxon>Embryophyta</taxon>
        <taxon>Tracheophyta</taxon>
        <taxon>Spermatophyta</taxon>
        <taxon>Magnoliopsida</taxon>
        <taxon>eudicotyledons</taxon>
        <taxon>Gunneridae</taxon>
        <taxon>Pentapetalae</taxon>
        <taxon>asterids</taxon>
        <taxon>campanulids</taxon>
        <taxon>Asterales</taxon>
        <taxon>Asteraceae</taxon>
        <taxon>Asteroideae</taxon>
        <taxon>Heliantheae alliance</taxon>
        <taxon>Heliantheae</taxon>
        <taxon>Helianthus</taxon>
    </lineage>
</organism>
<dbReference type="Proteomes" id="UP000215914">
    <property type="component" value="Unassembled WGS sequence"/>
</dbReference>
<dbReference type="Gramene" id="mRNA:HanXRQr2_Chr16g0756351">
    <property type="protein sequence ID" value="mRNA:HanXRQr2_Chr16g0756351"/>
    <property type="gene ID" value="HanXRQr2_Chr16g0756351"/>
</dbReference>
<evidence type="ECO:0000313" key="3">
    <source>
        <dbReference type="Proteomes" id="UP000215914"/>
    </source>
</evidence>